<dbReference type="PANTHER" id="PTHR46373">
    <property type="entry name" value="PROTEIN RKD4"/>
    <property type="match status" value="1"/>
</dbReference>
<reference evidence="9" key="1">
    <citation type="journal article" date="2024" name="IScience">
        <title>Strigolactones Initiate the Formation of Haustorium-like Structures in Castilleja.</title>
        <authorList>
            <person name="Buerger M."/>
            <person name="Peterson D."/>
            <person name="Chory J."/>
        </authorList>
    </citation>
    <scope>NUCLEOTIDE SEQUENCE [LARGE SCALE GENOMIC DNA]</scope>
</reference>
<accession>A0ABD3EA37</accession>
<keyword evidence="6" id="KW-0539">Nucleus</keyword>
<dbReference type="GO" id="GO:0003677">
    <property type="term" value="F:DNA binding"/>
    <property type="evidence" value="ECO:0007669"/>
    <property type="project" value="UniProtKB-KW"/>
</dbReference>
<evidence type="ECO:0000256" key="1">
    <source>
        <dbReference type="ARBA" id="ARBA00004049"/>
    </source>
</evidence>
<keyword evidence="2" id="KW-0805">Transcription regulation</keyword>
<feature type="domain" description="RWP-RK" evidence="7">
    <location>
        <begin position="126"/>
        <end position="211"/>
    </location>
</feature>
<keyword evidence="4" id="KW-0238">DNA-binding</keyword>
<evidence type="ECO:0000259" key="7">
    <source>
        <dbReference type="PROSITE" id="PS51519"/>
    </source>
</evidence>
<dbReference type="InterPro" id="IPR044607">
    <property type="entry name" value="RKD-like"/>
</dbReference>
<keyword evidence="9" id="KW-1185">Reference proteome</keyword>
<dbReference type="Pfam" id="PF02042">
    <property type="entry name" value="RWP-RK"/>
    <property type="match status" value="1"/>
</dbReference>
<proteinExistence type="predicted"/>
<dbReference type="Proteomes" id="UP001632038">
    <property type="component" value="Unassembled WGS sequence"/>
</dbReference>
<protein>
    <recommendedName>
        <fullName evidence="7">RWP-RK domain-containing protein</fullName>
    </recommendedName>
</protein>
<evidence type="ECO:0000256" key="6">
    <source>
        <dbReference type="ARBA" id="ARBA00023242"/>
    </source>
</evidence>
<evidence type="ECO:0000256" key="4">
    <source>
        <dbReference type="ARBA" id="ARBA00023125"/>
    </source>
</evidence>
<keyword evidence="3" id="KW-0175">Coiled coil</keyword>
<gene>
    <name evidence="8" type="ORF">CASFOL_004317</name>
</gene>
<dbReference type="PANTHER" id="PTHR46373:SF2">
    <property type="entry name" value="RWP-RK DOMAIN-CONTAINING PROTEIN"/>
    <property type="match status" value="1"/>
</dbReference>
<evidence type="ECO:0000313" key="9">
    <source>
        <dbReference type="Proteomes" id="UP001632038"/>
    </source>
</evidence>
<dbReference type="EMBL" id="JAVIJP010000006">
    <property type="protein sequence ID" value="KAL3651315.1"/>
    <property type="molecule type" value="Genomic_DNA"/>
</dbReference>
<keyword evidence="5" id="KW-0804">Transcription</keyword>
<dbReference type="AlphaFoldDB" id="A0ABD3EA37"/>
<dbReference type="PROSITE" id="PS51519">
    <property type="entry name" value="RWP_RK"/>
    <property type="match status" value="1"/>
</dbReference>
<dbReference type="InterPro" id="IPR003035">
    <property type="entry name" value="RWP-RK_dom"/>
</dbReference>
<evidence type="ECO:0000313" key="8">
    <source>
        <dbReference type="EMBL" id="KAL3651315.1"/>
    </source>
</evidence>
<evidence type="ECO:0000256" key="5">
    <source>
        <dbReference type="ARBA" id="ARBA00023163"/>
    </source>
</evidence>
<sequence length="252" mass="29693">MAYPEIKFEIQNEVDNLFLEEHTSFGAWEQQYAGLLEFEPFPFSNHMNFTNPQFELNNFEEICDDLGLWDFDQPIMIDNVANPKPLNNMPNNYVMDQNGDIDTRVYDSGLTKINMTQPIGFPNFNMDMVDVQRNGKYNKSSVLQLEEIQKYFDVPITKAAKELNVGLTVLKKRCRELNIMRWPHRKIKSLKSLIHNVKELGLTNEIEMLEEHKRMVEIIPEMELTDRTKKLRQACFKANYKKRRSMQQADFA</sequence>
<organism evidence="8 9">
    <name type="scientific">Castilleja foliolosa</name>
    <dbReference type="NCBI Taxonomy" id="1961234"/>
    <lineage>
        <taxon>Eukaryota</taxon>
        <taxon>Viridiplantae</taxon>
        <taxon>Streptophyta</taxon>
        <taxon>Embryophyta</taxon>
        <taxon>Tracheophyta</taxon>
        <taxon>Spermatophyta</taxon>
        <taxon>Magnoliopsida</taxon>
        <taxon>eudicotyledons</taxon>
        <taxon>Gunneridae</taxon>
        <taxon>Pentapetalae</taxon>
        <taxon>asterids</taxon>
        <taxon>lamiids</taxon>
        <taxon>Lamiales</taxon>
        <taxon>Orobanchaceae</taxon>
        <taxon>Pedicularideae</taxon>
        <taxon>Castillejinae</taxon>
        <taxon>Castilleja</taxon>
    </lineage>
</organism>
<evidence type="ECO:0000256" key="3">
    <source>
        <dbReference type="ARBA" id="ARBA00023054"/>
    </source>
</evidence>
<name>A0ABD3EA37_9LAMI</name>
<comment type="caution">
    <text evidence="8">The sequence shown here is derived from an EMBL/GenBank/DDBJ whole genome shotgun (WGS) entry which is preliminary data.</text>
</comment>
<comment type="function">
    <text evidence="1">Putative transcription factor.</text>
</comment>
<evidence type="ECO:0000256" key="2">
    <source>
        <dbReference type="ARBA" id="ARBA00023015"/>
    </source>
</evidence>